<accession>A0A3S1AKA1</accession>
<dbReference type="EMBL" id="RSCL01000052">
    <property type="protein sequence ID" value="RUS93993.1"/>
    <property type="molecule type" value="Genomic_DNA"/>
</dbReference>
<feature type="chain" id="PRO_5030082899" evidence="1">
    <location>
        <begin position="29"/>
        <end position="135"/>
    </location>
</feature>
<gene>
    <name evidence="2" type="ORF">DSM106972_094640</name>
</gene>
<reference evidence="2" key="1">
    <citation type="submission" date="2018-12" db="EMBL/GenBank/DDBJ databases">
        <authorList>
            <person name="Will S."/>
            <person name="Neumann-Schaal M."/>
            <person name="Henke P."/>
        </authorList>
    </citation>
    <scope>NUCLEOTIDE SEQUENCE</scope>
    <source>
        <strain evidence="2">PCC 7102</strain>
    </source>
</reference>
<dbReference type="AlphaFoldDB" id="A0A3S1AKA1"/>
<comment type="caution">
    <text evidence="2">The sequence shown here is derived from an EMBL/GenBank/DDBJ whole genome shotgun (WGS) entry which is preliminary data.</text>
</comment>
<organism evidence="2 3">
    <name type="scientific">Dulcicalothrix desertica PCC 7102</name>
    <dbReference type="NCBI Taxonomy" id="232991"/>
    <lineage>
        <taxon>Bacteria</taxon>
        <taxon>Bacillati</taxon>
        <taxon>Cyanobacteriota</taxon>
        <taxon>Cyanophyceae</taxon>
        <taxon>Nostocales</taxon>
        <taxon>Calotrichaceae</taxon>
        <taxon>Dulcicalothrix</taxon>
    </lineage>
</organism>
<keyword evidence="3" id="KW-1185">Reference proteome</keyword>
<evidence type="ECO:0000313" key="3">
    <source>
        <dbReference type="Proteomes" id="UP000271624"/>
    </source>
</evidence>
<sequence length="135" mass="15347">MKTKIITASLTAIALLTSFASVISPASAEVYLPKTQVATNSFDYPSGYFKDVTWGVQLTYNGGEYNFKRIHLETQQSIDISNGRKSGNKNRQVYTWKQDGYSYRVSYRPQQPNIIRLEIYHPSGQAILNRLLYKG</sequence>
<name>A0A3S1AKA1_9CYAN</name>
<evidence type="ECO:0000256" key="1">
    <source>
        <dbReference type="SAM" id="SignalP"/>
    </source>
</evidence>
<dbReference type="OrthoDB" id="462221at2"/>
<feature type="signal peptide" evidence="1">
    <location>
        <begin position="1"/>
        <end position="28"/>
    </location>
</feature>
<dbReference type="Proteomes" id="UP000271624">
    <property type="component" value="Unassembled WGS sequence"/>
</dbReference>
<proteinExistence type="predicted"/>
<evidence type="ECO:0000313" key="2">
    <source>
        <dbReference type="EMBL" id="RUS93993.1"/>
    </source>
</evidence>
<keyword evidence="1" id="KW-0732">Signal</keyword>
<protein>
    <submittedName>
        <fullName evidence="2">Uncharacterized protein</fullName>
    </submittedName>
</protein>
<reference evidence="2" key="2">
    <citation type="journal article" date="2019" name="Genome Biol. Evol.">
        <title>Day and night: Metabolic profiles and evolutionary relationships of six axenic non-marine cyanobacteria.</title>
        <authorList>
            <person name="Will S.E."/>
            <person name="Henke P."/>
            <person name="Boedeker C."/>
            <person name="Huang S."/>
            <person name="Brinkmann H."/>
            <person name="Rohde M."/>
            <person name="Jarek M."/>
            <person name="Friedl T."/>
            <person name="Seufert S."/>
            <person name="Schumacher M."/>
            <person name="Overmann J."/>
            <person name="Neumann-Schaal M."/>
            <person name="Petersen J."/>
        </authorList>
    </citation>
    <scope>NUCLEOTIDE SEQUENCE [LARGE SCALE GENOMIC DNA]</scope>
    <source>
        <strain evidence="2">PCC 7102</strain>
    </source>
</reference>
<dbReference type="RefSeq" id="WP_127087382.1">
    <property type="nucleotide sequence ID" value="NZ_RSCL01000052.1"/>
</dbReference>